<sequence>MKKVIAPLLALSLVLPGVAMAHPGWGGGGPGWGGGGPGWGGGGPGWGGRGSFLPDLATGVLIGGLTYYLLNGQYYQRQGNEYVAVNPPPQSSPQSTRVLDYGGKRYYVQAGHYYQRDINGEYIEVPRPAGL</sequence>
<evidence type="ECO:0000313" key="6">
    <source>
        <dbReference type="Proteomes" id="UP000195814"/>
    </source>
</evidence>
<name>A0A1Y0L6Y9_TATCI</name>
<dbReference type="KEGG" id="tci:A7K98_08510"/>
<dbReference type="Pfam" id="PF20125">
    <property type="entry name" value="DUF6515"/>
    <property type="match status" value="1"/>
</dbReference>
<evidence type="ECO:0000313" key="4">
    <source>
        <dbReference type="EMBL" id="ARU97852.1"/>
    </source>
</evidence>
<accession>A0A1Y0L6Y9</accession>
<feature type="chain" id="PRO_5012010762" evidence="2">
    <location>
        <begin position="22"/>
        <end position="131"/>
    </location>
</feature>
<reference evidence="5 6" key="1">
    <citation type="submission" date="2016-05" db="EMBL/GenBank/DDBJ databases">
        <title>Complete genome sequence of two 2,5-diketo-D-glunonic acid producing strain Tatumella citrea.</title>
        <authorList>
            <person name="Duan C."/>
            <person name="Yang J."/>
            <person name="Yang S."/>
        </authorList>
    </citation>
    <scope>NUCLEOTIDE SEQUENCE [LARGE SCALE GENOMIC DNA]</scope>
    <source>
        <strain evidence="4 5">ATCC 39140</strain>
        <strain evidence="3 6">DSM 13699</strain>
    </source>
</reference>
<evidence type="ECO:0000256" key="1">
    <source>
        <dbReference type="SAM" id="Phobius"/>
    </source>
</evidence>
<dbReference type="Proteomes" id="UP000195729">
    <property type="component" value="Chromosome"/>
</dbReference>
<feature type="signal peptide" evidence="2">
    <location>
        <begin position="1"/>
        <end position="21"/>
    </location>
</feature>
<evidence type="ECO:0000313" key="3">
    <source>
        <dbReference type="EMBL" id="ARU93814.1"/>
    </source>
</evidence>
<evidence type="ECO:0000256" key="2">
    <source>
        <dbReference type="SAM" id="SignalP"/>
    </source>
</evidence>
<gene>
    <name evidence="3" type="ORF">A7K98_08510</name>
    <name evidence="4" type="ORF">A7K99_08510</name>
</gene>
<organism evidence="3 6">
    <name type="scientific">Tatumella citrea</name>
    <name type="common">Pantoea citrea</name>
    <dbReference type="NCBI Taxonomy" id="53336"/>
    <lineage>
        <taxon>Bacteria</taxon>
        <taxon>Pseudomonadati</taxon>
        <taxon>Pseudomonadota</taxon>
        <taxon>Gammaproteobacteria</taxon>
        <taxon>Enterobacterales</taxon>
        <taxon>Erwiniaceae</taxon>
        <taxon>Tatumella</taxon>
    </lineage>
</organism>
<keyword evidence="1" id="KW-1133">Transmembrane helix</keyword>
<keyword evidence="2" id="KW-0732">Signal</keyword>
<protein>
    <submittedName>
        <fullName evidence="3">Uncharacterized protein</fullName>
    </submittedName>
</protein>
<dbReference type="Proteomes" id="UP000195814">
    <property type="component" value="Chromosome"/>
</dbReference>
<proteinExistence type="predicted"/>
<dbReference type="RefSeq" id="WP_087488173.1">
    <property type="nucleotide sequence ID" value="NZ_CP015579.1"/>
</dbReference>
<keyword evidence="1" id="KW-0812">Transmembrane</keyword>
<dbReference type="EMBL" id="CP015579">
    <property type="protein sequence ID" value="ARU93814.1"/>
    <property type="molecule type" value="Genomic_DNA"/>
</dbReference>
<keyword evidence="1" id="KW-0472">Membrane</keyword>
<evidence type="ECO:0000313" key="5">
    <source>
        <dbReference type="Proteomes" id="UP000195729"/>
    </source>
</evidence>
<dbReference type="EMBL" id="CP015581">
    <property type="protein sequence ID" value="ARU97852.1"/>
    <property type="molecule type" value="Genomic_DNA"/>
</dbReference>
<dbReference type="OrthoDB" id="7068235at2"/>
<dbReference type="AlphaFoldDB" id="A0A1Y0L6Y9"/>
<dbReference type="InterPro" id="IPR045398">
    <property type="entry name" value="DUF6515"/>
</dbReference>
<feature type="transmembrane region" description="Helical" evidence="1">
    <location>
        <begin position="52"/>
        <end position="70"/>
    </location>
</feature>
<keyword evidence="5" id="KW-1185">Reference proteome</keyword>